<organism evidence="2 3">
    <name type="scientific">Suillus discolor</name>
    <dbReference type="NCBI Taxonomy" id="1912936"/>
    <lineage>
        <taxon>Eukaryota</taxon>
        <taxon>Fungi</taxon>
        <taxon>Dikarya</taxon>
        <taxon>Basidiomycota</taxon>
        <taxon>Agaricomycotina</taxon>
        <taxon>Agaricomycetes</taxon>
        <taxon>Agaricomycetidae</taxon>
        <taxon>Boletales</taxon>
        <taxon>Suillineae</taxon>
        <taxon>Suillaceae</taxon>
        <taxon>Suillus</taxon>
    </lineage>
</organism>
<dbReference type="EMBL" id="JABBWM010000031">
    <property type="protein sequence ID" value="KAG2107494.1"/>
    <property type="molecule type" value="Genomic_DNA"/>
</dbReference>
<reference evidence="2" key="1">
    <citation type="journal article" date="2020" name="New Phytol.">
        <title>Comparative genomics reveals dynamic genome evolution in host specialist ectomycorrhizal fungi.</title>
        <authorList>
            <person name="Lofgren L.A."/>
            <person name="Nguyen N.H."/>
            <person name="Vilgalys R."/>
            <person name="Ruytinx J."/>
            <person name="Liao H.L."/>
            <person name="Branco S."/>
            <person name="Kuo A."/>
            <person name="LaButti K."/>
            <person name="Lipzen A."/>
            <person name="Andreopoulos W."/>
            <person name="Pangilinan J."/>
            <person name="Riley R."/>
            <person name="Hundley H."/>
            <person name="Na H."/>
            <person name="Barry K."/>
            <person name="Grigoriev I.V."/>
            <person name="Stajich J.E."/>
            <person name="Kennedy P.G."/>
        </authorList>
    </citation>
    <scope>NUCLEOTIDE SEQUENCE</scope>
    <source>
        <strain evidence="2">FC423</strain>
    </source>
</reference>
<feature type="compositionally biased region" description="Low complexity" evidence="1">
    <location>
        <begin position="210"/>
        <end position="227"/>
    </location>
</feature>
<feature type="region of interest" description="Disordered" evidence="1">
    <location>
        <begin position="139"/>
        <end position="158"/>
    </location>
</feature>
<dbReference type="RefSeq" id="XP_041292308.1">
    <property type="nucleotide sequence ID" value="XM_041441593.1"/>
</dbReference>
<accession>A0A9P7F6H0</accession>
<sequence length="253" mass="27978">MRCCFVWRHTNSLDILSIATIPVAQTTHADGLVAMPHIQVIQQEMRSNSPLQSFLDADATQLLGGSDIIEEGNDYLHDGFFESHFDSTPSQPSAARRAWNVALKRYQSSRMHSSPSTHFRRSLGSAHALLTRIPLSFRYPHPDTNDTTKSQQIQPRVPSKLLQYGTNRFSLFVARWPERDKVKGQPPQKESSQTQTASQSSQNHPAVTLTSATAPAPGTSTTMSSAGTTQSQPILFRAHIVLFLCCVVPVPIN</sequence>
<name>A0A9P7F6H0_9AGAM</name>
<feature type="compositionally biased region" description="Low complexity" evidence="1">
    <location>
        <begin position="191"/>
        <end position="202"/>
    </location>
</feature>
<keyword evidence="3" id="KW-1185">Reference proteome</keyword>
<evidence type="ECO:0000256" key="1">
    <source>
        <dbReference type="SAM" id="MobiDB-lite"/>
    </source>
</evidence>
<evidence type="ECO:0000313" key="3">
    <source>
        <dbReference type="Proteomes" id="UP000823399"/>
    </source>
</evidence>
<gene>
    <name evidence="2" type="ORF">F5147DRAFT_774326</name>
</gene>
<comment type="caution">
    <text evidence="2">The sequence shown here is derived from an EMBL/GenBank/DDBJ whole genome shotgun (WGS) entry which is preliminary data.</text>
</comment>
<proteinExistence type="predicted"/>
<dbReference type="OrthoDB" id="2690995at2759"/>
<evidence type="ECO:0000313" key="2">
    <source>
        <dbReference type="EMBL" id="KAG2107494.1"/>
    </source>
</evidence>
<dbReference type="Proteomes" id="UP000823399">
    <property type="component" value="Unassembled WGS sequence"/>
</dbReference>
<dbReference type="GeneID" id="64703852"/>
<protein>
    <submittedName>
        <fullName evidence="2">Uncharacterized protein</fullName>
    </submittedName>
</protein>
<dbReference type="AlphaFoldDB" id="A0A9P7F6H0"/>
<feature type="region of interest" description="Disordered" evidence="1">
    <location>
        <begin position="177"/>
        <end position="227"/>
    </location>
</feature>